<dbReference type="GO" id="GO:0016747">
    <property type="term" value="F:acyltransferase activity, transferring groups other than amino-acyl groups"/>
    <property type="evidence" value="ECO:0007669"/>
    <property type="project" value="InterPro"/>
</dbReference>
<name>A0A117IVJ3_9ACTN</name>
<dbReference type="STRING" id="936756.ATE80_19120"/>
<evidence type="ECO:0000259" key="3">
    <source>
        <dbReference type="PROSITE" id="PS51186"/>
    </source>
</evidence>
<dbReference type="PROSITE" id="PS51186">
    <property type="entry name" value="GNAT"/>
    <property type="match status" value="2"/>
</dbReference>
<organism evidence="4 5">
    <name type="scientific">Streptomyces kanasensis</name>
    <dbReference type="NCBI Taxonomy" id="936756"/>
    <lineage>
        <taxon>Bacteria</taxon>
        <taxon>Bacillati</taxon>
        <taxon>Actinomycetota</taxon>
        <taxon>Actinomycetes</taxon>
        <taxon>Kitasatosporales</taxon>
        <taxon>Streptomycetaceae</taxon>
        <taxon>Streptomyces</taxon>
    </lineage>
</organism>
<dbReference type="EMBL" id="LNSV01000051">
    <property type="protein sequence ID" value="KUH37235.1"/>
    <property type="molecule type" value="Genomic_DNA"/>
</dbReference>
<protein>
    <submittedName>
        <fullName evidence="4">Acetyltransferase</fullName>
    </submittedName>
</protein>
<dbReference type="InterPro" id="IPR000182">
    <property type="entry name" value="GNAT_dom"/>
</dbReference>
<feature type="domain" description="N-acetyltransferase" evidence="3">
    <location>
        <begin position="3"/>
        <end position="150"/>
    </location>
</feature>
<dbReference type="CDD" id="cd04301">
    <property type="entry name" value="NAT_SF"/>
    <property type="match status" value="1"/>
</dbReference>
<dbReference type="SUPFAM" id="SSF55729">
    <property type="entry name" value="Acyl-CoA N-acyltransferases (Nat)"/>
    <property type="match status" value="2"/>
</dbReference>
<dbReference type="Gene3D" id="3.40.630.30">
    <property type="match status" value="1"/>
</dbReference>
<reference evidence="4 5" key="1">
    <citation type="submission" date="2015-11" db="EMBL/GenBank/DDBJ databases">
        <title>Genome-wide analysis reveals the secondary metabolome in Streptomyces kanasensis ZX01.</title>
        <authorList>
            <person name="Zhang G."/>
            <person name="Han L."/>
            <person name="Feng J."/>
            <person name="Zhang X."/>
        </authorList>
    </citation>
    <scope>NUCLEOTIDE SEQUENCE [LARGE SCALE GENOMIC DNA]</scope>
    <source>
        <strain evidence="4 5">ZX01</strain>
    </source>
</reference>
<dbReference type="Pfam" id="PF00583">
    <property type="entry name" value="Acetyltransf_1"/>
    <property type="match status" value="2"/>
</dbReference>
<dbReference type="PANTHER" id="PTHR43877:SF1">
    <property type="entry name" value="ACETYLTRANSFERASE"/>
    <property type="match status" value="1"/>
</dbReference>
<sequence length="307" mass="32784">MTVIVREFRPEDAPGVTRVRRACAPYIVTTPASVLFDVVASPPARRYRLLVAERDGEAVGWAGAGITHESPEPGQGHVSAGVHPDHRGRGVGGRLLAAAEEHLAAAGARAAHTWVAGRPECRSFAERRGYLSARTMRYQLLDLAAAALPDPVAALAPGVELRTAADFAADPRPLFEADAEVVADEPTDVPVVLDDYADWLRDTWGDPLLDHRLSTVVLVDGEVAAFTAAHTDGATRYVSGMTGTRRAHRGRGLAALAKTDSLRRARAAGFRSAYTSNDSTNAPMLAVNRRLGYRVCATEVGHVRTLG</sequence>
<keyword evidence="2" id="KW-0012">Acyltransferase</keyword>
<dbReference type="AlphaFoldDB" id="A0A117IVJ3"/>
<dbReference type="PANTHER" id="PTHR43877">
    <property type="entry name" value="AMINOALKYLPHOSPHONATE N-ACETYLTRANSFERASE-RELATED-RELATED"/>
    <property type="match status" value="1"/>
</dbReference>
<feature type="domain" description="N-acetyltransferase" evidence="3">
    <location>
        <begin position="169"/>
        <end position="307"/>
    </location>
</feature>
<proteinExistence type="predicted"/>
<evidence type="ECO:0000256" key="1">
    <source>
        <dbReference type="ARBA" id="ARBA00022679"/>
    </source>
</evidence>
<keyword evidence="1 4" id="KW-0808">Transferase</keyword>
<comment type="caution">
    <text evidence="4">The sequence shown here is derived from an EMBL/GenBank/DDBJ whole genome shotgun (WGS) entry which is preliminary data.</text>
</comment>
<gene>
    <name evidence="4" type="ORF">ATE80_19120</name>
</gene>
<dbReference type="RefSeq" id="WP_058943480.1">
    <property type="nucleotide sequence ID" value="NZ_LNSV01000051.1"/>
</dbReference>
<dbReference type="InterPro" id="IPR050832">
    <property type="entry name" value="Bact_Acetyltransf"/>
</dbReference>
<evidence type="ECO:0000313" key="4">
    <source>
        <dbReference type="EMBL" id="KUH37235.1"/>
    </source>
</evidence>
<keyword evidence="5" id="KW-1185">Reference proteome</keyword>
<evidence type="ECO:0000256" key="2">
    <source>
        <dbReference type="ARBA" id="ARBA00023315"/>
    </source>
</evidence>
<accession>A0A117IVJ3</accession>
<dbReference type="OrthoDB" id="4119890at2"/>
<dbReference type="InterPro" id="IPR016181">
    <property type="entry name" value="Acyl_CoA_acyltransferase"/>
</dbReference>
<evidence type="ECO:0000313" key="5">
    <source>
        <dbReference type="Proteomes" id="UP000054011"/>
    </source>
</evidence>
<dbReference type="Proteomes" id="UP000054011">
    <property type="component" value="Unassembled WGS sequence"/>
</dbReference>